<keyword evidence="3" id="KW-0574">Periplasm</keyword>
<dbReference type="PANTHER" id="PTHR39210">
    <property type="entry name" value="HEPARIN-SULFATE LYASE"/>
    <property type="match status" value="1"/>
</dbReference>
<comment type="caution">
    <text evidence="7">The sequence shown here is derived from an EMBL/GenBank/DDBJ whole genome shotgun (WGS) entry which is preliminary data.</text>
</comment>
<dbReference type="Pfam" id="PF07940">
    <property type="entry name" value="Hepar_II_III_C"/>
    <property type="match status" value="1"/>
</dbReference>
<dbReference type="Gene3D" id="2.70.98.70">
    <property type="match status" value="1"/>
</dbReference>
<evidence type="ECO:0000259" key="5">
    <source>
        <dbReference type="Pfam" id="PF07940"/>
    </source>
</evidence>
<keyword evidence="8" id="KW-1185">Reference proteome</keyword>
<evidence type="ECO:0000256" key="4">
    <source>
        <dbReference type="ARBA" id="ARBA00023239"/>
    </source>
</evidence>
<dbReference type="InterPro" id="IPR031680">
    <property type="entry name" value="Hepar_II_III_N"/>
</dbReference>
<keyword evidence="2" id="KW-0732">Signal</keyword>
<dbReference type="SUPFAM" id="SSF48230">
    <property type="entry name" value="Chondroitin AC/alginate lyase"/>
    <property type="match status" value="1"/>
</dbReference>
<feature type="domain" description="Heparinase II/III-like C-terminal" evidence="5">
    <location>
        <begin position="326"/>
        <end position="532"/>
    </location>
</feature>
<evidence type="ECO:0000313" key="7">
    <source>
        <dbReference type="EMBL" id="TDQ60445.1"/>
    </source>
</evidence>
<dbReference type="PANTHER" id="PTHR39210:SF1">
    <property type="entry name" value="HEPARIN-SULFATE LYASE"/>
    <property type="match status" value="1"/>
</dbReference>
<reference evidence="7 8" key="1">
    <citation type="submission" date="2019-03" db="EMBL/GenBank/DDBJ databases">
        <title>Genomic Encyclopedia of Type Strains, Phase III (KMG-III): the genomes of soil and plant-associated and newly described type strains.</title>
        <authorList>
            <person name="Whitman W."/>
        </authorList>
    </citation>
    <scope>NUCLEOTIDE SEQUENCE [LARGE SCALE GENOMIC DNA]</scope>
    <source>
        <strain evidence="7 8">CGMCC 1.7002</strain>
    </source>
</reference>
<dbReference type="Gene3D" id="1.50.10.100">
    <property type="entry name" value="Chondroitin AC/alginate lyase"/>
    <property type="match status" value="1"/>
</dbReference>
<feature type="domain" description="Heparin-sulfate lyase N-terminal" evidence="6">
    <location>
        <begin position="123"/>
        <end position="298"/>
    </location>
</feature>
<dbReference type="OrthoDB" id="9763014at2"/>
<dbReference type="InterPro" id="IPR008929">
    <property type="entry name" value="Chondroitin_lyas"/>
</dbReference>
<evidence type="ECO:0000259" key="6">
    <source>
        <dbReference type="Pfam" id="PF16889"/>
    </source>
</evidence>
<dbReference type="EMBL" id="SNYR01000004">
    <property type="protein sequence ID" value="TDQ60445.1"/>
    <property type="molecule type" value="Genomic_DNA"/>
</dbReference>
<keyword evidence="4" id="KW-0456">Lyase</keyword>
<dbReference type="AlphaFoldDB" id="A0A4R6VM85"/>
<dbReference type="Pfam" id="PF16889">
    <property type="entry name" value="Hepar_II_III_N"/>
    <property type="match status" value="1"/>
</dbReference>
<dbReference type="GO" id="GO:0016829">
    <property type="term" value="F:lyase activity"/>
    <property type="evidence" value="ECO:0007669"/>
    <property type="project" value="UniProtKB-KW"/>
</dbReference>
<evidence type="ECO:0000313" key="8">
    <source>
        <dbReference type="Proteomes" id="UP000295391"/>
    </source>
</evidence>
<dbReference type="Proteomes" id="UP000295391">
    <property type="component" value="Unassembled WGS sequence"/>
</dbReference>
<organism evidence="7 8">
    <name type="scientific">Maritalea mobilis</name>
    <dbReference type="NCBI Taxonomy" id="483324"/>
    <lineage>
        <taxon>Bacteria</taxon>
        <taxon>Pseudomonadati</taxon>
        <taxon>Pseudomonadota</taxon>
        <taxon>Alphaproteobacteria</taxon>
        <taxon>Hyphomicrobiales</taxon>
        <taxon>Devosiaceae</taxon>
        <taxon>Maritalea</taxon>
    </lineage>
</organism>
<evidence type="ECO:0000256" key="3">
    <source>
        <dbReference type="ARBA" id="ARBA00022764"/>
    </source>
</evidence>
<evidence type="ECO:0000256" key="2">
    <source>
        <dbReference type="ARBA" id="ARBA00022729"/>
    </source>
</evidence>
<dbReference type="GO" id="GO:0042597">
    <property type="term" value="C:periplasmic space"/>
    <property type="evidence" value="ECO:0007669"/>
    <property type="project" value="UniProtKB-SubCell"/>
</dbReference>
<sequence>MVRKKIEKLGLYFHTLKYLRPVQLYNRVYRRFFKPKIVEIPAEEMPCSDVKGSISSFIPRRQEWFEDGTVQFLNIQDDFLAHRWGSYPQSLLWHYSLHYFAELRRTTDIEIQNRMIASWVQDKAPGSKIAWDPYPISLRAVNWIYAHLKRLTSSQAGLEPAALSSLRKQLCFLSQTVEWHLLGNHLFENGKSLLIGGLFFDGKRADELRDQGARILLKQIDEQILQDGAHFELSPMYHALILEGVLEIVAIARLFPQRRNQLVGDLVEKIASILPKMFDWLAHMVHPDGDYAFFNDAGLGIAPTYQELADFAQRLGFNIEIDLQASGRLLESGYCRMKKGDAVVIADFAEVGPSYIPGHAHADTLCFEFSIGPNRVFVNSGTSVYETGELRAFQRSTAAHNTVEVQGENSSEVWGGFRVAKRARVKNKKFEEQVNSIAQAEHDGYCRLKTPVKHKRKFELSDNSLCVYDEIDKPLQATARFYLHPDCRVQENEGGTGFSIYFGKADQKFLSEFMNAEAELKKTYWYPEFSVQQTNFCIELRPTHTSWSAKFSW</sequence>
<dbReference type="InterPro" id="IPR012480">
    <property type="entry name" value="Hepar_II_III_C"/>
</dbReference>
<proteinExistence type="predicted"/>
<comment type="subcellular location">
    <subcellularLocation>
        <location evidence="1">Periplasm</location>
    </subcellularLocation>
</comment>
<accession>A0A4R6VM85</accession>
<protein>
    <submittedName>
        <fullName evidence="7">Putative heparinase superfamily protein</fullName>
    </submittedName>
</protein>
<evidence type="ECO:0000256" key="1">
    <source>
        <dbReference type="ARBA" id="ARBA00004418"/>
    </source>
</evidence>
<dbReference type="RefSeq" id="WP_133573937.1">
    <property type="nucleotide sequence ID" value="NZ_SNYR01000004.1"/>
</dbReference>
<gene>
    <name evidence="7" type="ORF">ATL17_3332</name>
</gene>
<name>A0A4R6VM85_9HYPH</name>